<protein>
    <submittedName>
        <fullName evidence="1">Uncharacterized protein</fullName>
    </submittedName>
</protein>
<sequence>MFTGSVPDSDKERTEHWIADQTFPVLTQGCSKTKNKLYSVGTVAMGTSVATRPVIPHTMESQKARDRNIGLRKNTRQGRVEEFLATGEEGDAHTKPFFFPVVSAATCTDHHLEVDQRLHMTCRFLFWKGTSVDTTWASVDTLFQHSPEGVLGRAGRVSKGSNLAPMTASHRYTVNHGV</sequence>
<reference evidence="1" key="1">
    <citation type="submission" date="2017-07" db="EMBL/GenBank/DDBJ databases">
        <title>Taro Niue Genome Assembly and Annotation.</title>
        <authorList>
            <person name="Atibalentja N."/>
            <person name="Keating K."/>
            <person name="Fields C.J."/>
        </authorList>
    </citation>
    <scope>NUCLEOTIDE SEQUENCE</scope>
    <source>
        <strain evidence="1">Niue_2</strain>
        <tissue evidence="1">Leaf</tissue>
    </source>
</reference>
<name>A0A843U2Q8_COLES</name>
<evidence type="ECO:0000313" key="1">
    <source>
        <dbReference type="EMBL" id="MQL77695.1"/>
    </source>
</evidence>
<organism evidence="1 2">
    <name type="scientific">Colocasia esculenta</name>
    <name type="common">Wild taro</name>
    <name type="synonym">Arum esculentum</name>
    <dbReference type="NCBI Taxonomy" id="4460"/>
    <lineage>
        <taxon>Eukaryota</taxon>
        <taxon>Viridiplantae</taxon>
        <taxon>Streptophyta</taxon>
        <taxon>Embryophyta</taxon>
        <taxon>Tracheophyta</taxon>
        <taxon>Spermatophyta</taxon>
        <taxon>Magnoliopsida</taxon>
        <taxon>Liliopsida</taxon>
        <taxon>Araceae</taxon>
        <taxon>Aroideae</taxon>
        <taxon>Colocasieae</taxon>
        <taxon>Colocasia</taxon>
    </lineage>
</organism>
<dbReference type="EMBL" id="NMUH01000361">
    <property type="protein sequence ID" value="MQL77695.1"/>
    <property type="molecule type" value="Genomic_DNA"/>
</dbReference>
<dbReference type="AlphaFoldDB" id="A0A843U2Q8"/>
<dbReference type="Proteomes" id="UP000652761">
    <property type="component" value="Unassembled WGS sequence"/>
</dbReference>
<proteinExistence type="predicted"/>
<comment type="caution">
    <text evidence="1">The sequence shown here is derived from an EMBL/GenBank/DDBJ whole genome shotgun (WGS) entry which is preliminary data.</text>
</comment>
<keyword evidence="2" id="KW-1185">Reference proteome</keyword>
<evidence type="ECO:0000313" key="2">
    <source>
        <dbReference type="Proteomes" id="UP000652761"/>
    </source>
</evidence>
<gene>
    <name evidence="1" type="ORF">Taro_010101</name>
</gene>
<accession>A0A843U2Q8</accession>